<dbReference type="Pfam" id="PF12796">
    <property type="entry name" value="Ank_2"/>
    <property type="match status" value="2"/>
</dbReference>
<keyword evidence="6" id="KW-1185">Reference proteome</keyword>
<evidence type="ECO:0000256" key="3">
    <source>
        <dbReference type="PROSITE-ProRule" id="PRU00023"/>
    </source>
</evidence>
<feature type="compositionally biased region" description="Low complexity" evidence="4">
    <location>
        <begin position="27"/>
        <end position="38"/>
    </location>
</feature>
<dbReference type="AlphaFoldDB" id="A0AAE0HWJ3"/>
<gene>
    <name evidence="5" type="ORF">B0H66DRAFT_607456</name>
</gene>
<feature type="repeat" description="ANK" evidence="3">
    <location>
        <begin position="529"/>
        <end position="552"/>
    </location>
</feature>
<sequence>MDGPNMWLPPPPPNAPMPRSGRRRYSDSSSSSNSTGTSGDDEGKTLDEALLEAADNGSAKKLSGLLAKGANAAAKDDDSNGVLHMLLRDNDDPTRDGPKLELVRMILEALTKEQIDSLNDRGESALYIAIDQQRVAEINIQGEEGTPLHVAAYKGLESVARLLLAKEQIPMYHLGRIGIISKLLSMSPATRATRQLPRFFLNGLPAGQEGADLNLRTKSGRTALHIACHERLEEVLDQLLAAKAETDTVDCHGWTPLHDLIYYFDEPSVHIVRQLVQAAADVDAVNSQGSTPLHIAVANGGDLRVVEELLTAKREMNIFDKLGWTPLKLAQMSMPRPTPRPTRRRYIEQQLYVQSSFRHNTQYLVAALLGKRFWIKRHSQCPVEPWRSDRRRDPSKRTALHRACLVGSPETTAILMKHGANSLASDNKGRTTLHKANAGGHAQVVRRLLGGFDDPASVDLADNDGMTALHWAFTSLPRLRGLETDEFELMPNGGWVFLHPNTPQVKHYASVAEAIFAKSSTSLVAKNRNGETPLHLAAECPNFDGVGFLLEHLPPEFIVARDNNGATALCTASKRINAIATRQLLEVMETADFGHRDLTWSTLKWAAEDEATHDIVCLILEKYTAPGLQI</sequence>
<feature type="repeat" description="ANK" evidence="3">
    <location>
        <begin position="252"/>
        <end position="287"/>
    </location>
</feature>
<evidence type="ECO:0000313" key="5">
    <source>
        <dbReference type="EMBL" id="KAK3314227.1"/>
    </source>
</evidence>
<dbReference type="Gene3D" id="1.25.40.20">
    <property type="entry name" value="Ankyrin repeat-containing domain"/>
    <property type="match status" value="5"/>
</dbReference>
<name>A0AAE0HWJ3_9PEZI</name>
<dbReference type="InterPro" id="IPR036770">
    <property type="entry name" value="Ankyrin_rpt-contain_sf"/>
</dbReference>
<dbReference type="Pfam" id="PF13606">
    <property type="entry name" value="Ank_3"/>
    <property type="match status" value="1"/>
</dbReference>
<keyword evidence="2 3" id="KW-0040">ANK repeat</keyword>
<feature type="repeat" description="ANK" evidence="3">
    <location>
        <begin position="288"/>
        <end position="321"/>
    </location>
</feature>
<dbReference type="PROSITE" id="PS50088">
    <property type="entry name" value="ANK_REPEAT"/>
    <property type="match status" value="6"/>
</dbReference>
<dbReference type="SMART" id="SM00248">
    <property type="entry name" value="ANK"/>
    <property type="match status" value="9"/>
</dbReference>
<proteinExistence type="predicted"/>
<evidence type="ECO:0000256" key="2">
    <source>
        <dbReference type="ARBA" id="ARBA00023043"/>
    </source>
</evidence>
<protein>
    <submittedName>
        <fullName evidence="5">Ankyrin repeat-containing domain protein</fullName>
    </submittedName>
</protein>
<comment type="caution">
    <text evidence="5">The sequence shown here is derived from an EMBL/GenBank/DDBJ whole genome shotgun (WGS) entry which is preliminary data.</text>
</comment>
<feature type="repeat" description="ANK" evidence="3">
    <location>
        <begin position="428"/>
        <end position="449"/>
    </location>
</feature>
<dbReference type="Proteomes" id="UP001283341">
    <property type="component" value="Unassembled WGS sequence"/>
</dbReference>
<evidence type="ECO:0000256" key="4">
    <source>
        <dbReference type="SAM" id="MobiDB-lite"/>
    </source>
</evidence>
<dbReference type="SUPFAM" id="SSF48403">
    <property type="entry name" value="Ankyrin repeat"/>
    <property type="match status" value="3"/>
</dbReference>
<feature type="compositionally biased region" description="Pro residues" evidence="4">
    <location>
        <begin position="7"/>
        <end position="16"/>
    </location>
</feature>
<evidence type="ECO:0000313" key="6">
    <source>
        <dbReference type="Proteomes" id="UP001283341"/>
    </source>
</evidence>
<feature type="repeat" description="ANK" evidence="3">
    <location>
        <begin position="219"/>
        <end position="251"/>
    </location>
</feature>
<dbReference type="PANTHER" id="PTHR24198">
    <property type="entry name" value="ANKYRIN REPEAT AND PROTEIN KINASE DOMAIN-CONTAINING PROTEIN"/>
    <property type="match status" value="1"/>
</dbReference>
<dbReference type="InterPro" id="IPR002110">
    <property type="entry name" value="Ankyrin_rpt"/>
</dbReference>
<feature type="region of interest" description="Disordered" evidence="4">
    <location>
        <begin position="1"/>
        <end position="48"/>
    </location>
</feature>
<dbReference type="EMBL" id="JAUEDM010000007">
    <property type="protein sequence ID" value="KAK3314227.1"/>
    <property type="molecule type" value="Genomic_DNA"/>
</dbReference>
<accession>A0AAE0HWJ3</accession>
<reference evidence="5" key="1">
    <citation type="journal article" date="2023" name="Mol. Phylogenet. Evol.">
        <title>Genome-scale phylogeny and comparative genomics of the fungal order Sordariales.</title>
        <authorList>
            <person name="Hensen N."/>
            <person name="Bonometti L."/>
            <person name="Westerberg I."/>
            <person name="Brannstrom I.O."/>
            <person name="Guillou S."/>
            <person name="Cros-Aarteil S."/>
            <person name="Calhoun S."/>
            <person name="Haridas S."/>
            <person name="Kuo A."/>
            <person name="Mondo S."/>
            <person name="Pangilinan J."/>
            <person name="Riley R."/>
            <person name="LaButti K."/>
            <person name="Andreopoulos B."/>
            <person name="Lipzen A."/>
            <person name="Chen C."/>
            <person name="Yan M."/>
            <person name="Daum C."/>
            <person name="Ng V."/>
            <person name="Clum A."/>
            <person name="Steindorff A."/>
            <person name="Ohm R.A."/>
            <person name="Martin F."/>
            <person name="Silar P."/>
            <person name="Natvig D.O."/>
            <person name="Lalanne C."/>
            <person name="Gautier V."/>
            <person name="Ament-Velasquez S.L."/>
            <person name="Kruys A."/>
            <person name="Hutchinson M.I."/>
            <person name="Powell A.J."/>
            <person name="Barry K."/>
            <person name="Miller A.N."/>
            <person name="Grigoriev I.V."/>
            <person name="Debuchy R."/>
            <person name="Gladieux P."/>
            <person name="Hiltunen Thoren M."/>
            <person name="Johannesson H."/>
        </authorList>
    </citation>
    <scope>NUCLEOTIDE SEQUENCE</scope>
    <source>
        <strain evidence="5">CBS 118394</strain>
    </source>
</reference>
<organism evidence="5 6">
    <name type="scientific">Apodospora peruviana</name>
    <dbReference type="NCBI Taxonomy" id="516989"/>
    <lineage>
        <taxon>Eukaryota</taxon>
        <taxon>Fungi</taxon>
        <taxon>Dikarya</taxon>
        <taxon>Ascomycota</taxon>
        <taxon>Pezizomycotina</taxon>
        <taxon>Sordariomycetes</taxon>
        <taxon>Sordariomycetidae</taxon>
        <taxon>Sordariales</taxon>
        <taxon>Lasiosphaeriaceae</taxon>
        <taxon>Apodospora</taxon>
    </lineage>
</organism>
<keyword evidence="1" id="KW-0677">Repeat</keyword>
<dbReference type="PANTHER" id="PTHR24198:SF165">
    <property type="entry name" value="ANKYRIN REPEAT-CONTAINING PROTEIN-RELATED"/>
    <property type="match status" value="1"/>
</dbReference>
<evidence type="ECO:0000256" key="1">
    <source>
        <dbReference type="ARBA" id="ARBA00022737"/>
    </source>
</evidence>
<dbReference type="PROSITE" id="PS50297">
    <property type="entry name" value="ANK_REP_REGION"/>
    <property type="match status" value="4"/>
</dbReference>
<reference evidence="5" key="2">
    <citation type="submission" date="2023-06" db="EMBL/GenBank/DDBJ databases">
        <authorList>
            <consortium name="Lawrence Berkeley National Laboratory"/>
            <person name="Haridas S."/>
            <person name="Hensen N."/>
            <person name="Bonometti L."/>
            <person name="Westerberg I."/>
            <person name="Brannstrom I.O."/>
            <person name="Guillou S."/>
            <person name="Cros-Aarteil S."/>
            <person name="Calhoun S."/>
            <person name="Kuo A."/>
            <person name="Mondo S."/>
            <person name="Pangilinan J."/>
            <person name="Riley R."/>
            <person name="Labutti K."/>
            <person name="Andreopoulos B."/>
            <person name="Lipzen A."/>
            <person name="Chen C."/>
            <person name="Yanf M."/>
            <person name="Daum C."/>
            <person name="Ng V."/>
            <person name="Clum A."/>
            <person name="Steindorff A."/>
            <person name="Ohm R."/>
            <person name="Martin F."/>
            <person name="Silar P."/>
            <person name="Natvig D."/>
            <person name="Lalanne C."/>
            <person name="Gautier V."/>
            <person name="Ament-Velasquez S.L."/>
            <person name="Kruys A."/>
            <person name="Hutchinson M.I."/>
            <person name="Powell A.J."/>
            <person name="Barry K."/>
            <person name="Miller A.N."/>
            <person name="Grigoriev I.V."/>
            <person name="Debuchy R."/>
            <person name="Gladieux P."/>
            <person name="Thoren M.H."/>
            <person name="Johannesson H."/>
        </authorList>
    </citation>
    <scope>NUCLEOTIDE SEQUENCE</scope>
    <source>
        <strain evidence="5">CBS 118394</strain>
    </source>
</reference>
<feature type="repeat" description="ANK" evidence="3">
    <location>
        <begin position="395"/>
        <end position="427"/>
    </location>
</feature>
<dbReference type="Pfam" id="PF00023">
    <property type="entry name" value="Ank"/>
    <property type="match status" value="2"/>
</dbReference>